<evidence type="ECO:0000256" key="4">
    <source>
        <dbReference type="ARBA" id="ARBA00022989"/>
    </source>
</evidence>
<dbReference type="PANTHER" id="PTHR11920">
    <property type="entry name" value="GUANYLYL CYCLASE"/>
    <property type="match status" value="1"/>
</dbReference>
<name>A0ABT7YC79_9BACT</name>
<dbReference type="Pfam" id="PF00211">
    <property type="entry name" value="Guanylate_cyc"/>
    <property type="match status" value="1"/>
</dbReference>
<evidence type="ECO:0000256" key="3">
    <source>
        <dbReference type="ARBA" id="ARBA00022741"/>
    </source>
</evidence>
<dbReference type="Gene3D" id="3.30.450.40">
    <property type="match status" value="1"/>
</dbReference>
<dbReference type="SUPFAM" id="SSF55073">
    <property type="entry name" value="Nucleotide cyclase"/>
    <property type="match status" value="1"/>
</dbReference>
<dbReference type="EMBL" id="JAUEPH010000003">
    <property type="protein sequence ID" value="MDN3204106.1"/>
    <property type="molecule type" value="Genomic_DNA"/>
</dbReference>
<dbReference type="InterPro" id="IPR050401">
    <property type="entry name" value="Cyclic_nucleotide_synthase"/>
</dbReference>
<dbReference type="PROSITE" id="PS50125">
    <property type="entry name" value="GUANYLATE_CYCLASE_2"/>
    <property type="match status" value="1"/>
</dbReference>
<protein>
    <submittedName>
        <fullName evidence="9">Adenylate/guanylate cyclase domain-containing protein</fullName>
        <ecNumber evidence="9">4.6.1.-</ecNumber>
    </submittedName>
</protein>
<keyword evidence="5" id="KW-0472">Membrane</keyword>
<dbReference type="GO" id="GO:0016829">
    <property type="term" value="F:lyase activity"/>
    <property type="evidence" value="ECO:0007669"/>
    <property type="project" value="UniProtKB-KW"/>
</dbReference>
<keyword evidence="4" id="KW-1133">Transmembrane helix</keyword>
<evidence type="ECO:0000256" key="2">
    <source>
        <dbReference type="ARBA" id="ARBA00022692"/>
    </source>
</evidence>
<dbReference type="InterPro" id="IPR029787">
    <property type="entry name" value="Nucleotide_cyclase"/>
</dbReference>
<dbReference type="RefSeq" id="WP_289999659.1">
    <property type="nucleotide sequence ID" value="NZ_JAUEPH010000003.1"/>
</dbReference>
<dbReference type="Proteomes" id="UP001171916">
    <property type="component" value="Unassembled WGS sequence"/>
</dbReference>
<keyword evidence="6 7" id="KW-0456">Lyase</keyword>
<evidence type="ECO:0000256" key="7">
    <source>
        <dbReference type="RuleBase" id="RU000405"/>
    </source>
</evidence>
<dbReference type="EC" id="4.6.1.-" evidence="9"/>
<evidence type="ECO:0000313" key="10">
    <source>
        <dbReference type="Proteomes" id="UP001171916"/>
    </source>
</evidence>
<comment type="caution">
    <text evidence="9">The sequence shown here is derived from an EMBL/GenBank/DDBJ whole genome shotgun (WGS) entry which is preliminary data.</text>
</comment>
<dbReference type="SMART" id="SM00044">
    <property type="entry name" value="CYCc"/>
    <property type="match status" value="1"/>
</dbReference>
<dbReference type="InterPro" id="IPR029016">
    <property type="entry name" value="GAF-like_dom_sf"/>
</dbReference>
<evidence type="ECO:0000259" key="8">
    <source>
        <dbReference type="PROSITE" id="PS50125"/>
    </source>
</evidence>
<sequence>MSWEEKLEQAQKEINYYKSRLQKLSTSYMSLEYRTADLSKDVLQMSEGLKVIAELQDVDAKSDEDQLFESLAESINVRLKMDVAAILLPVEEGKLDFDLRYLKGFGQYDTETVRQKIIQVPKDVFESKKGVIVNKEDELNEFQSYLQRELEIENLIFSPIIHNKEIMGYFFAGRRSQLLQKGKGILPYHLNILDAIGGVVSTVQNQLERQQVLEGLVNKRTKELQEEKETSENLLLNILPWETTQELKKNGSVKAKDFNMVSVLFTDFKDFTRFSAGLSSKELVELIDFYYREMDKITGKHGIEKIKTIGDSYMCASGLPVEREDHAIAAVRAAFEIRDFIQRTKEERIKQNKPYFEVRIGINSGPVVAGIVGIKKFAYDIWGDTVNVASRMESNGEPGKINISDSTYELVKDYFEFEYRGEIPVKNKGEIGMYFVEPTLG</sequence>
<organism evidence="9 10">
    <name type="scientific">Algoriphagus sediminis</name>
    <dbReference type="NCBI Taxonomy" id="3057113"/>
    <lineage>
        <taxon>Bacteria</taxon>
        <taxon>Pseudomonadati</taxon>
        <taxon>Bacteroidota</taxon>
        <taxon>Cytophagia</taxon>
        <taxon>Cytophagales</taxon>
        <taxon>Cyclobacteriaceae</taxon>
        <taxon>Algoriphagus</taxon>
    </lineage>
</organism>
<keyword evidence="3" id="KW-0547">Nucleotide-binding</keyword>
<feature type="domain" description="Guanylate cyclase" evidence="8">
    <location>
        <begin position="262"/>
        <end position="393"/>
    </location>
</feature>
<evidence type="ECO:0000313" key="9">
    <source>
        <dbReference type="EMBL" id="MDN3204106.1"/>
    </source>
</evidence>
<dbReference type="PROSITE" id="PS00452">
    <property type="entry name" value="GUANYLATE_CYCLASE_1"/>
    <property type="match status" value="1"/>
</dbReference>
<gene>
    <name evidence="9" type="ORF">QVH07_08100</name>
</gene>
<evidence type="ECO:0000256" key="6">
    <source>
        <dbReference type="ARBA" id="ARBA00023239"/>
    </source>
</evidence>
<proteinExistence type="inferred from homology"/>
<comment type="similarity">
    <text evidence="7">Belongs to the adenylyl cyclase class-4/guanylyl cyclase family.</text>
</comment>
<evidence type="ECO:0000256" key="5">
    <source>
        <dbReference type="ARBA" id="ARBA00023136"/>
    </source>
</evidence>
<keyword evidence="10" id="KW-1185">Reference proteome</keyword>
<comment type="subcellular location">
    <subcellularLocation>
        <location evidence="1">Membrane</location>
    </subcellularLocation>
</comment>
<dbReference type="PANTHER" id="PTHR11920:SF335">
    <property type="entry name" value="GUANYLATE CYCLASE"/>
    <property type="match status" value="1"/>
</dbReference>
<dbReference type="InterPro" id="IPR001054">
    <property type="entry name" value="A/G_cyclase"/>
</dbReference>
<dbReference type="InterPro" id="IPR018297">
    <property type="entry name" value="A/G_cyclase_CS"/>
</dbReference>
<reference evidence="9" key="1">
    <citation type="submission" date="2023-06" db="EMBL/GenBank/DDBJ databases">
        <title>Robiginitalea aurantiacus sp. nov. and Algoriphagus sediminis sp. nov., isolated from coastal sediment.</title>
        <authorList>
            <person name="Zhou Z.Y."/>
            <person name="An J."/>
            <person name="Jia Y.W."/>
            <person name="Du Z.J."/>
        </authorList>
    </citation>
    <scope>NUCLEOTIDE SEQUENCE</scope>
    <source>
        <strain evidence="9">C2-7</strain>
    </source>
</reference>
<dbReference type="Gene3D" id="3.30.70.1230">
    <property type="entry name" value="Nucleotide cyclase"/>
    <property type="match status" value="1"/>
</dbReference>
<evidence type="ECO:0000256" key="1">
    <source>
        <dbReference type="ARBA" id="ARBA00004370"/>
    </source>
</evidence>
<dbReference type="CDD" id="cd07302">
    <property type="entry name" value="CHD"/>
    <property type="match status" value="1"/>
</dbReference>
<keyword evidence="2" id="KW-0812">Transmembrane</keyword>
<accession>A0ABT7YC79</accession>